<dbReference type="InterPro" id="IPR036291">
    <property type="entry name" value="NAD(P)-bd_dom_sf"/>
</dbReference>
<dbReference type="Gene3D" id="3.40.50.10380">
    <property type="entry name" value="Malic enzyme, N-terminal domain"/>
    <property type="match status" value="1"/>
</dbReference>
<dbReference type="Gene3D" id="3.40.50.720">
    <property type="entry name" value="NAD(P)-binding Rossmann-like Domain"/>
    <property type="match status" value="1"/>
</dbReference>
<dbReference type="GO" id="GO:0051287">
    <property type="term" value="F:NAD binding"/>
    <property type="evidence" value="ECO:0007669"/>
    <property type="project" value="InterPro"/>
</dbReference>
<dbReference type="EMBL" id="VTZN01000008">
    <property type="protein sequence ID" value="KAA1251700.1"/>
    <property type="molecule type" value="Genomic_DNA"/>
</dbReference>
<dbReference type="Proteomes" id="UP000324701">
    <property type="component" value="Unassembled WGS sequence"/>
</dbReference>
<evidence type="ECO:0000259" key="7">
    <source>
        <dbReference type="SMART" id="SM00919"/>
    </source>
</evidence>
<feature type="binding site" evidence="5">
    <location>
        <position position="241"/>
    </location>
    <ligand>
        <name>a divalent metal cation</name>
        <dbReference type="ChEBI" id="CHEBI:60240"/>
    </ligand>
</feature>
<comment type="similarity">
    <text evidence="1 6">Belongs to the malic enzymes family.</text>
</comment>
<feature type="binding site" evidence="4">
    <location>
        <position position="410"/>
    </location>
    <ligand>
        <name>(S)-malate</name>
        <dbReference type="ChEBI" id="CHEBI:15589"/>
    </ligand>
</feature>
<reference evidence="9 10" key="1">
    <citation type="submission" date="2019-09" db="EMBL/GenBank/DDBJ databases">
        <title>Report of infection by Mycobacterium simiae a patient suffering from pulmonary tuberculosis.</title>
        <authorList>
            <person name="Mohanty P.S."/>
            <person name="Bansal A.K."/>
            <person name="Singh H."/>
            <person name="Sharma S."/>
            <person name="Patil S.A."/>
            <person name="Upadhaya P."/>
            <person name="Singh P.K."/>
            <person name="Kumar D."/>
            <person name="Kumar S."/>
            <person name="Singh R.K."/>
            <person name="Chaudhary B."/>
        </authorList>
    </citation>
    <scope>NUCLEOTIDE SEQUENCE [LARGE SCALE GENOMIC DNA]</scope>
    <source>
        <strain evidence="9 10">JAL-560-SIM</strain>
    </source>
</reference>
<feature type="binding site" evidence="5">
    <location>
        <position position="240"/>
    </location>
    <ligand>
        <name>a divalent metal cation</name>
        <dbReference type="ChEBI" id="CHEBI:60240"/>
    </ligand>
</feature>
<feature type="active site" description="Proton acceptor" evidence="3">
    <location>
        <position position="169"/>
    </location>
</feature>
<dbReference type="NCBIfam" id="NF010052">
    <property type="entry name" value="PRK13529.1"/>
    <property type="match status" value="1"/>
</dbReference>
<dbReference type="PRINTS" id="PR00072">
    <property type="entry name" value="MALOXRDTASE"/>
</dbReference>
<dbReference type="InterPro" id="IPR001891">
    <property type="entry name" value="Malic_OxRdtase"/>
</dbReference>
<dbReference type="InterPro" id="IPR046346">
    <property type="entry name" value="Aminoacid_DH-like_N_sf"/>
</dbReference>
<dbReference type="CDD" id="cd05312">
    <property type="entry name" value="NAD_bind_1_malic_enz"/>
    <property type="match status" value="1"/>
</dbReference>
<accession>A0A5B1BWA3</accession>
<gene>
    <name evidence="9" type="ORF">F0Q45_02745</name>
</gene>
<evidence type="ECO:0000256" key="4">
    <source>
        <dbReference type="PIRSR" id="PIRSR000106-2"/>
    </source>
</evidence>
<dbReference type="AlphaFoldDB" id="A0A5B1BWA3"/>
<comment type="cofactor">
    <cofactor evidence="5">
        <name>Mg(2+)</name>
        <dbReference type="ChEBI" id="CHEBI:18420"/>
    </cofactor>
    <cofactor evidence="5">
        <name>Mn(2+)</name>
        <dbReference type="ChEBI" id="CHEBI:29035"/>
    </cofactor>
    <text evidence="5">Divalent metal cations. Prefers magnesium or manganese.</text>
</comment>
<dbReference type="PANTHER" id="PTHR23406">
    <property type="entry name" value="MALIC ENZYME-RELATED"/>
    <property type="match status" value="1"/>
</dbReference>
<dbReference type="GO" id="GO:0016616">
    <property type="term" value="F:oxidoreductase activity, acting on the CH-OH group of donors, NAD or NADP as acceptor"/>
    <property type="evidence" value="ECO:0007669"/>
    <property type="project" value="InterPro"/>
</dbReference>
<evidence type="ECO:0000256" key="5">
    <source>
        <dbReference type="PIRSR" id="PIRSR000106-3"/>
    </source>
</evidence>
<proteinExistence type="inferred from homology"/>
<evidence type="ECO:0000259" key="8">
    <source>
        <dbReference type="SMART" id="SM01274"/>
    </source>
</evidence>
<dbReference type="SUPFAM" id="SSF53223">
    <property type="entry name" value="Aminoacid dehydrogenase-like, N-terminal domain"/>
    <property type="match status" value="1"/>
</dbReference>
<dbReference type="RefSeq" id="WP_149652445.1">
    <property type="nucleotide sequence ID" value="NZ_VTZN01000008.1"/>
</dbReference>
<evidence type="ECO:0000313" key="9">
    <source>
        <dbReference type="EMBL" id="KAA1251700.1"/>
    </source>
</evidence>
<dbReference type="InterPro" id="IPR037062">
    <property type="entry name" value="Malic_N_dom_sf"/>
</dbReference>
<dbReference type="SMART" id="SM01274">
    <property type="entry name" value="malic"/>
    <property type="match status" value="1"/>
</dbReference>
<dbReference type="SMART" id="SM00919">
    <property type="entry name" value="Malic_M"/>
    <property type="match status" value="1"/>
</dbReference>
<dbReference type="GO" id="GO:0046872">
    <property type="term" value="F:metal ion binding"/>
    <property type="evidence" value="ECO:0007669"/>
    <property type="project" value="UniProtKB-KW"/>
</dbReference>
<evidence type="ECO:0000256" key="3">
    <source>
        <dbReference type="PIRSR" id="PIRSR000106-1"/>
    </source>
</evidence>
<comment type="caution">
    <text evidence="9">The sequence shown here is derived from an EMBL/GenBank/DDBJ whole genome shotgun (WGS) entry which is preliminary data.</text>
</comment>
<keyword evidence="10" id="KW-1185">Reference proteome</keyword>
<dbReference type="InterPro" id="IPR012302">
    <property type="entry name" value="Malic_NAD-bd"/>
</dbReference>
<keyword evidence="5 6" id="KW-0479">Metal-binding</keyword>
<feature type="binding site" evidence="4">
    <location>
        <position position="454"/>
    </location>
    <ligand>
        <name>(S)-malate</name>
        <dbReference type="ChEBI" id="CHEBI:15589"/>
    </ligand>
</feature>
<feature type="active site" description="Proton donor" evidence="3">
    <location>
        <position position="96"/>
    </location>
</feature>
<dbReference type="GO" id="GO:0004470">
    <property type="term" value="F:malic enzyme activity"/>
    <property type="evidence" value="ECO:0007669"/>
    <property type="project" value="InterPro"/>
</dbReference>
<evidence type="ECO:0000256" key="1">
    <source>
        <dbReference type="ARBA" id="ARBA00008785"/>
    </source>
</evidence>
<evidence type="ECO:0000256" key="2">
    <source>
        <dbReference type="ARBA" id="ARBA00023027"/>
    </source>
</evidence>
<dbReference type="GO" id="GO:0005829">
    <property type="term" value="C:cytosol"/>
    <property type="evidence" value="ECO:0007669"/>
    <property type="project" value="TreeGrafter"/>
</dbReference>
<dbReference type="InterPro" id="IPR012301">
    <property type="entry name" value="Malic_N_dom"/>
</dbReference>
<dbReference type="Pfam" id="PF03949">
    <property type="entry name" value="Malic_M"/>
    <property type="match status" value="1"/>
</dbReference>
<dbReference type="PANTHER" id="PTHR23406:SF34">
    <property type="entry name" value="NAD-DEPENDENT MALIC ENZYME, MITOCHONDRIAL"/>
    <property type="match status" value="1"/>
</dbReference>
<dbReference type="PIRSF" id="PIRSF000106">
    <property type="entry name" value="ME"/>
    <property type="match status" value="1"/>
</dbReference>
<keyword evidence="2" id="KW-0520">NAD</keyword>
<dbReference type="SUPFAM" id="SSF51735">
    <property type="entry name" value="NAD(P)-binding Rossmann-fold domains"/>
    <property type="match status" value="1"/>
</dbReference>
<protein>
    <submittedName>
        <fullName evidence="9">NAD-dependent malic enzyme</fullName>
    </submittedName>
</protein>
<feature type="domain" description="Malic enzyme NAD-binding" evidence="7">
    <location>
        <begin position="265"/>
        <end position="522"/>
    </location>
</feature>
<feature type="domain" description="Malic enzyme N-terminal" evidence="8">
    <location>
        <begin position="73"/>
        <end position="255"/>
    </location>
</feature>
<feature type="binding site" evidence="5">
    <location>
        <position position="264"/>
    </location>
    <ligand>
        <name>a divalent metal cation</name>
        <dbReference type="ChEBI" id="CHEBI:60240"/>
    </ligand>
</feature>
<name>A0A5B1BWA3_MYCSI</name>
<evidence type="ECO:0000313" key="10">
    <source>
        <dbReference type="Proteomes" id="UP000324701"/>
    </source>
</evidence>
<dbReference type="GO" id="GO:0006108">
    <property type="term" value="P:malate metabolic process"/>
    <property type="evidence" value="ECO:0007669"/>
    <property type="project" value="TreeGrafter"/>
</dbReference>
<dbReference type="Pfam" id="PF00390">
    <property type="entry name" value="malic"/>
    <property type="match status" value="1"/>
</dbReference>
<organism evidence="9 10">
    <name type="scientific">Mycobacterium simiae</name>
    <name type="common">Mycobacterium habana</name>
    <dbReference type="NCBI Taxonomy" id="1784"/>
    <lineage>
        <taxon>Bacteria</taxon>
        <taxon>Bacillati</taxon>
        <taxon>Actinomycetota</taxon>
        <taxon>Actinomycetes</taxon>
        <taxon>Mycobacteriales</taxon>
        <taxon>Mycobacteriaceae</taxon>
        <taxon>Mycobacterium</taxon>
        <taxon>Mycobacterium simiae complex</taxon>
    </lineage>
</organism>
<sequence length="548" mass="59319">MGDACVPRFPAALSTPSLNRGVGFTHEQRRRLGLTGRLPSAVLTLEQQADRVWHQLQSLATDLGRNLLLEQLHYRHELLYYKVLIDHLPELMPVVYTPTVGEAIQRFSDEYRGQRGLFLSIDEPNEIGAAFETLGLEPDDVDLIVCTDAEAILGIGDWGVGGIQIAVGKLALYTAGGGIDPRRSLAVSLDVGTDNEQLLQDPFYLGNRHARRRGAEYHDFVRRYIETAHRMFPHALLHFEDFGPENARMILQTYSADYCVFNDDVQGTGAVVVAAIDGGCRVTGIPVRDQVVIAFGAGTAGMGVADQIRDAMVADGASREQATSQIWPIDKQGLLFDDMEGLRDFQLPYAKNRQRLGVKSGARVGLVEAIRMASPTIVLGASTVSGAFTQEVVQAMTACCERPMIFPLSNPTSRMEAMPADVLAWSSRKALVATGSPVPPVEYDGNTYTIGQANNVLVFPGIGLGVIVSGARLLTQGMLRAAAKALACKANPTQTGDSLLPDVQDLRGISTTVAEAVYQAAVADGVATKTHEDVQQAILDTMWLPVYD</sequence>
<dbReference type="OrthoDB" id="3314528at2"/>
<evidence type="ECO:0000256" key="6">
    <source>
        <dbReference type="RuleBase" id="RU003427"/>
    </source>
</evidence>